<dbReference type="InterPro" id="IPR001623">
    <property type="entry name" value="DnaJ_domain"/>
</dbReference>
<dbReference type="Proteomes" id="UP000236641">
    <property type="component" value="Unassembled WGS sequence"/>
</dbReference>
<dbReference type="PROSITE" id="PS00636">
    <property type="entry name" value="DNAJ_1"/>
    <property type="match status" value="1"/>
</dbReference>
<feature type="domain" description="J" evidence="6">
    <location>
        <begin position="5"/>
        <end position="70"/>
    </location>
</feature>
<comment type="caution">
    <text evidence="7">The sequence shown here is derived from an EMBL/GenBank/DDBJ whole genome shotgun (WGS) entry which is preliminary data.</text>
</comment>
<dbReference type="CDD" id="cd06257">
    <property type="entry name" value="DnaJ"/>
    <property type="match status" value="1"/>
</dbReference>
<dbReference type="PANTHER" id="PTHR43096:SF52">
    <property type="entry name" value="DNAJ HOMOLOG 1, MITOCHONDRIAL-RELATED"/>
    <property type="match status" value="1"/>
</dbReference>
<evidence type="ECO:0000259" key="6">
    <source>
        <dbReference type="PROSITE" id="PS50076"/>
    </source>
</evidence>
<keyword evidence="1" id="KW-0479">Metal-binding</keyword>
<dbReference type="CDD" id="cd10747">
    <property type="entry name" value="DnaJ_C"/>
    <property type="match status" value="1"/>
</dbReference>
<dbReference type="PROSITE" id="PS50076">
    <property type="entry name" value="DNAJ_2"/>
    <property type="match status" value="1"/>
</dbReference>
<proteinExistence type="predicted"/>
<dbReference type="PRINTS" id="PR00625">
    <property type="entry name" value="JDOMAIN"/>
</dbReference>
<dbReference type="GO" id="GO:0042026">
    <property type="term" value="P:protein refolding"/>
    <property type="evidence" value="ECO:0007669"/>
    <property type="project" value="TreeGrafter"/>
</dbReference>
<dbReference type="PANTHER" id="PTHR43096">
    <property type="entry name" value="DNAJ HOMOLOG 1, MITOCHONDRIAL-RELATED"/>
    <property type="match status" value="1"/>
</dbReference>
<dbReference type="AlphaFoldDB" id="A0A2K1DXA3"/>
<dbReference type="FunFam" id="2.60.260.20:FF:000005">
    <property type="entry name" value="Chaperone protein dnaJ 1, mitochondrial"/>
    <property type="match status" value="1"/>
</dbReference>
<dbReference type="GO" id="GO:0008270">
    <property type="term" value="F:zinc ion binding"/>
    <property type="evidence" value="ECO:0007669"/>
    <property type="project" value="UniProtKB-KW"/>
</dbReference>
<reference evidence="7 8" key="1">
    <citation type="submission" date="2018-01" db="EMBL/GenBank/DDBJ databases">
        <title>The draft genome of Hanstruepera neustonica JCM19743.</title>
        <authorList>
            <person name="He R.-H."/>
            <person name="Du Z.-J."/>
        </authorList>
    </citation>
    <scope>NUCLEOTIDE SEQUENCE [LARGE SCALE GENOMIC DNA]</scope>
    <source>
        <strain evidence="7 8">JCM19743</strain>
    </source>
</reference>
<dbReference type="SMART" id="SM00271">
    <property type="entry name" value="DnaJ"/>
    <property type="match status" value="1"/>
</dbReference>
<evidence type="ECO:0000313" key="7">
    <source>
        <dbReference type="EMBL" id="PNQ72661.1"/>
    </source>
</evidence>
<dbReference type="InterPro" id="IPR018253">
    <property type="entry name" value="DnaJ_domain_CS"/>
</dbReference>
<evidence type="ECO:0000256" key="1">
    <source>
        <dbReference type="ARBA" id="ARBA00022723"/>
    </source>
</evidence>
<gene>
    <name evidence="7" type="ORF">C1T31_10975</name>
</gene>
<keyword evidence="4" id="KW-0862">Zinc</keyword>
<evidence type="ECO:0000313" key="8">
    <source>
        <dbReference type="Proteomes" id="UP000236641"/>
    </source>
</evidence>
<dbReference type="EMBL" id="POWF01000007">
    <property type="protein sequence ID" value="PNQ72661.1"/>
    <property type="molecule type" value="Genomic_DNA"/>
</dbReference>
<dbReference type="InterPro" id="IPR008971">
    <property type="entry name" value="HSP40/DnaJ_pept-bd"/>
</dbReference>
<accession>A0A2K1DXA3</accession>
<evidence type="ECO:0000256" key="2">
    <source>
        <dbReference type="ARBA" id="ARBA00022737"/>
    </source>
</evidence>
<dbReference type="Pfam" id="PF01556">
    <property type="entry name" value="DnaJ_C"/>
    <property type="match status" value="1"/>
</dbReference>
<dbReference type="Pfam" id="PF00226">
    <property type="entry name" value="DnaJ"/>
    <property type="match status" value="1"/>
</dbReference>
<sequence length="306" mass="34429">MDFIDYYKILGVDKSASQADIKKAYRKLARKYHPDVNPNDNAAQKKFQQVNEANEVLSDPEKRKKYDQYGKDWQHADAFEEAKRQGAHQGGGFGGQRTGSYQRYSSEDFNEADFSDFFNSMFGGARGTRGAQGRSVRFRGQDFNATLQLHLKDVYTSQKQVLTVNGKNIRLTIPAGVENGQTIKINGYGGEGVNGGPKGDLYITFDILPDRNFKRDGANLYTEETIDLYTAVLGGDVHINTFTGKVKLKVKEGTQNDTKVRLKGKGFPVYKKEGQFGDLYVTFKVEIPKKLTDEQRELFVKLSKLA</sequence>
<evidence type="ECO:0000256" key="4">
    <source>
        <dbReference type="ARBA" id="ARBA00022833"/>
    </source>
</evidence>
<name>A0A2K1DXA3_9FLAO</name>
<dbReference type="Gene3D" id="2.60.260.20">
    <property type="entry name" value="Urease metallochaperone UreE, N-terminal domain"/>
    <property type="match status" value="2"/>
</dbReference>
<dbReference type="InterPro" id="IPR002939">
    <property type="entry name" value="DnaJ_C"/>
</dbReference>
<evidence type="ECO:0000256" key="3">
    <source>
        <dbReference type="ARBA" id="ARBA00022771"/>
    </source>
</evidence>
<dbReference type="Gene3D" id="1.10.287.110">
    <property type="entry name" value="DnaJ domain"/>
    <property type="match status" value="1"/>
</dbReference>
<organism evidence="7 8">
    <name type="scientific">Hanstruepera neustonica</name>
    <dbReference type="NCBI Taxonomy" id="1445657"/>
    <lineage>
        <taxon>Bacteria</taxon>
        <taxon>Pseudomonadati</taxon>
        <taxon>Bacteroidota</taxon>
        <taxon>Flavobacteriia</taxon>
        <taxon>Flavobacteriales</taxon>
        <taxon>Flavobacteriaceae</taxon>
        <taxon>Hanstruepera</taxon>
    </lineage>
</organism>
<keyword evidence="5" id="KW-0143">Chaperone</keyword>
<dbReference type="GO" id="GO:0005737">
    <property type="term" value="C:cytoplasm"/>
    <property type="evidence" value="ECO:0007669"/>
    <property type="project" value="TreeGrafter"/>
</dbReference>
<dbReference type="InterPro" id="IPR036869">
    <property type="entry name" value="J_dom_sf"/>
</dbReference>
<keyword evidence="8" id="KW-1185">Reference proteome</keyword>
<dbReference type="RefSeq" id="WP_103052540.1">
    <property type="nucleotide sequence ID" value="NZ_POWF01000007.1"/>
</dbReference>
<dbReference type="SUPFAM" id="SSF46565">
    <property type="entry name" value="Chaperone J-domain"/>
    <property type="match status" value="1"/>
</dbReference>
<keyword evidence="3" id="KW-0863">Zinc-finger</keyword>
<protein>
    <submittedName>
        <fullName evidence="7">Molecular chaperone DnaJ</fullName>
    </submittedName>
</protein>
<keyword evidence="2" id="KW-0677">Repeat</keyword>
<dbReference type="OrthoDB" id="9779889at2"/>
<evidence type="ECO:0000256" key="5">
    <source>
        <dbReference type="ARBA" id="ARBA00023186"/>
    </source>
</evidence>
<dbReference type="SUPFAM" id="SSF49493">
    <property type="entry name" value="HSP40/DnaJ peptide-binding domain"/>
    <property type="match status" value="2"/>
</dbReference>
<dbReference type="GO" id="GO:0051082">
    <property type="term" value="F:unfolded protein binding"/>
    <property type="evidence" value="ECO:0007669"/>
    <property type="project" value="InterPro"/>
</dbReference>